<dbReference type="InterPro" id="IPR050982">
    <property type="entry name" value="Auxin_biosynth/cation_transpt"/>
</dbReference>
<reference evidence="2 3" key="1">
    <citation type="submission" date="2013-04" db="EMBL/GenBank/DDBJ databases">
        <title>Shimia sp. 22II-S11-Z10 Genome Sequencing.</title>
        <authorList>
            <person name="Lai Q."/>
            <person name="Li G."/>
            <person name="Shao Z."/>
        </authorList>
    </citation>
    <scope>NUCLEOTIDE SEQUENCE [LARGE SCALE GENOMIC DNA]</scope>
    <source>
        <strain evidence="3">22II-S11-Z10</strain>
    </source>
</reference>
<organism evidence="2 3">
    <name type="scientific">Actibacterium atlanticum</name>
    <dbReference type="NCBI Taxonomy" id="1461693"/>
    <lineage>
        <taxon>Bacteria</taxon>
        <taxon>Pseudomonadati</taxon>
        <taxon>Pseudomonadota</taxon>
        <taxon>Alphaproteobacteria</taxon>
        <taxon>Rhodobacterales</taxon>
        <taxon>Roseobacteraceae</taxon>
        <taxon>Actibacterium</taxon>
    </lineage>
</organism>
<dbReference type="SUPFAM" id="SSF51905">
    <property type="entry name" value="FAD/NAD(P)-binding domain"/>
    <property type="match status" value="1"/>
</dbReference>
<dbReference type="PATRIC" id="fig|1461693.3.peg.235"/>
<dbReference type="STRING" id="1461693.ATO10_01130"/>
<accession>A0A058ZR61</accession>
<dbReference type="Proteomes" id="UP000024836">
    <property type="component" value="Unassembled WGS sequence"/>
</dbReference>
<protein>
    <submittedName>
        <fullName evidence="2">FAD dependent oxidoreductase</fullName>
    </submittedName>
</protein>
<gene>
    <name evidence="2" type="ORF">ATO10_01130</name>
</gene>
<dbReference type="OrthoDB" id="9773233at2"/>
<dbReference type="PANTHER" id="PTHR43539:SF78">
    <property type="entry name" value="FLAVIN-CONTAINING MONOOXYGENASE"/>
    <property type="match status" value="1"/>
</dbReference>
<comment type="caution">
    <text evidence="2">The sequence shown here is derived from an EMBL/GenBank/DDBJ whole genome shotgun (WGS) entry which is preliminary data.</text>
</comment>
<dbReference type="RefSeq" id="WP_035246936.1">
    <property type="nucleotide sequence ID" value="NZ_AQQY01000001.1"/>
</dbReference>
<dbReference type="Pfam" id="PF13738">
    <property type="entry name" value="Pyr_redox_3"/>
    <property type="match status" value="1"/>
</dbReference>
<dbReference type="GO" id="GO:0050660">
    <property type="term" value="F:flavin adenine dinucleotide binding"/>
    <property type="evidence" value="ECO:0007669"/>
    <property type="project" value="TreeGrafter"/>
</dbReference>
<proteinExistence type="predicted"/>
<dbReference type="InterPro" id="IPR036188">
    <property type="entry name" value="FAD/NAD-bd_sf"/>
</dbReference>
<evidence type="ECO:0000313" key="2">
    <source>
        <dbReference type="EMBL" id="KCV83321.1"/>
    </source>
</evidence>
<dbReference type="PRINTS" id="PR00411">
    <property type="entry name" value="PNDRDTASEI"/>
</dbReference>
<dbReference type="GO" id="GO:0004497">
    <property type="term" value="F:monooxygenase activity"/>
    <property type="evidence" value="ECO:0007669"/>
    <property type="project" value="TreeGrafter"/>
</dbReference>
<keyword evidence="3" id="KW-1185">Reference proteome</keyword>
<evidence type="ECO:0000256" key="1">
    <source>
        <dbReference type="ARBA" id="ARBA00023002"/>
    </source>
</evidence>
<dbReference type="PRINTS" id="PR00368">
    <property type="entry name" value="FADPNR"/>
</dbReference>
<dbReference type="AlphaFoldDB" id="A0A058ZR61"/>
<dbReference type="NCBIfam" id="TIGR04046">
    <property type="entry name" value="MSMEG_0569_nitr"/>
    <property type="match status" value="1"/>
</dbReference>
<dbReference type="PANTHER" id="PTHR43539">
    <property type="entry name" value="FLAVIN-BINDING MONOOXYGENASE-LIKE PROTEIN (AFU_ORTHOLOGUE AFUA_4G09220)"/>
    <property type="match status" value="1"/>
</dbReference>
<dbReference type="EMBL" id="AQQY01000001">
    <property type="protein sequence ID" value="KCV83321.1"/>
    <property type="molecule type" value="Genomic_DNA"/>
</dbReference>
<dbReference type="Gene3D" id="3.50.50.60">
    <property type="entry name" value="FAD/NAD(P)-binding domain"/>
    <property type="match status" value="2"/>
</dbReference>
<name>A0A058ZR61_9RHOB</name>
<sequence length="418" mass="46733">MTHRDHKSVVIVGGGQAGLSVSYYLCKEGLDHVVLERHKKFHSWRNNRWDTFCLVTPNWQCRLPDFPYQGSDPHGFMVKDEITDYLDAFAESFAPPVVENCTVTKISKRPGGGYLIDSSQGNYSSDQVVIATGGYDNPIVPPYADKLDPSITQMHSVEYRRPEQMPEGATLVVGTGQSGVQLMEDLHLAGRDVHLAVGPAPRAPRMYRGRDSTDWLYEMGHYAITIDQHPNPEHAVTKTNHYMTGRDGGHEIDLRKFAREGVSLYGSVSGMDGKTIQFLPDLEANLDDADESYVGIRDAIDAHIKDNNIDAPHEPAFEKVWRPEQEITAIDCEKEGITSVLWAIGFRPDYSWIEVDVFDARGRPVYERGVCQEDGFYFVGLGWLNTWGSGRFLGINEDSRHLADQISAKAKSALQVAS</sequence>
<keyword evidence="1" id="KW-0560">Oxidoreductase</keyword>
<dbReference type="eggNOG" id="COG2072">
    <property type="taxonomic scope" value="Bacteria"/>
</dbReference>
<evidence type="ECO:0000313" key="3">
    <source>
        <dbReference type="Proteomes" id="UP000024836"/>
    </source>
</evidence>
<dbReference type="InterPro" id="IPR024000">
    <property type="entry name" value="CHP04046_FMN-dependent"/>
</dbReference>